<dbReference type="PROSITE" id="PS51183">
    <property type="entry name" value="JMJN"/>
    <property type="match status" value="1"/>
</dbReference>
<evidence type="ECO:0000313" key="4">
    <source>
        <dbReference type="EMBL" id="PVV01516.1"/>
    </source>
</evidence>
<feature type="domain" description="JmjC" evidence="3">
    <location>
        <begin position="395"/>
        <end position="557"/>
    </location>
</feature>
<dbReference type="GO" id="GO:0000785">
    <property type="term" value="C:chromatin"/>
    <property type="evidence" value="ECO:0007669"/>
    <property type="project" value="TreeGrafter"/>
</dbReference>
<dbReference type="InterPro" id="IPR003347">
    <property type="entry name" value="JmjC_dom"/>
</dbReference>
<feature type="compositionally biased region" description="Polar residues" evidence="1">
    <location>
        <begin position="154"/>
        <end position="181"/>
    </location>
</feature>
<feature type="region of interest" description="Disordered" evidence="1">
    <location>
        <begin position="252"/>
        <end position="293"/>
    </location>
</feature>
<dbReference type="EMBL" id="MBFS01001018">
    <property type="protein sequence ID" value="PVV01516.1"/>
    <property type="molecule type" value="Genomic_DNA"/>
</dbReference>
<dbReference type="GO" id="GO:0010468">
    <property type="term" value="P:regulation of gene expression"/>
    <property type="evidence" value="ECO:0007669"/>
    <property type="project" value="TreeGrafter"/>
</dbReference>
<dbReference type="Pfam" id="PF02373">
    <property type="entry name" value="JmjC"/>
    <property type="match status" value="1"/>
</dbReference>
<dbReference type="SMART" id="SM00545">
    <property type="entry name" value="JmjN"/>
    <property type="match status" value="1"/>
</dbReference>
<dbReference type="GO" id="GO:0051864">
    <property type="term" value="F:histone H3K36 demethylase activity"/>
    <property type="evidence" value="ECO:0007669"/>
    <property type="project" value="TreeGrafter"/>
</dbReference>
<feature type="region of interest" description="Disordered" evidence="1">
    <location>
        <begin position="751"/>
        <end position="780"/>
    </location>
</feature>
<dbReference type="STRING" id="133381.A0A2T9ZA96"/>
<evidence type="ECO:0000259" key="2">
    <source>
        <dbReference type="PROSITE" id="PS51183"/>
    </source>
</evidence>
<evidence type="ECO:0000313" key="5">
    <source>
        <dbReference type="Proteomes" id="UP000245609"/>
    </source>
</evidence>
<dbReference type="Gene3D" id="2.60.120.650">
    <property type="entry name" value="Cupin"/>
    <property type="match status" value="1"/>
</dbReference>
<dbReference type="OrthoDB" id="9547406at2759"/>
<reference evidence="4 5" key="1">
    <citation type="journal article" date="2018" name="MBio">
        <title>Comparative Genomics Reveals the Core Gene Toolbox for the Fungus-Insect Symbiosis.</title>
        <authorList>
            <person name="Wang Y."/>
            <person name="Stata M."/>
            <person name="Wang W."/>
            <person name="Stajich J.E."/>
            <person name="White M.M."/>
            <person name="Moncalvo J.M."/>
        </authorList>
    </citation>
    <scope>NUCLEOTIDE SEQUENCE [LARGE SCALE GENOMIC DNA]</scope>
    <source>
        <strain evidence="4 5">SC-DP-2</strain>
    </source>
</reference>
<dbReference type="Proteomes" id="UP000245609">
    <property type="component" value="Unassembled WGS sequence"/>
</dbReference>
<feature type="region of interest" description="Disordered" evidence="1">
    <location>
        <begin position="152"/>
        <end position="181"/>
    </location>
</feature>
<dbReference type="SUPFAM" id="SSF51197">
    <property type="entry name" value="Clavaminate synthase-like"/>
    <property type="match status" value="1"/>
</dbReference>
<evidence type="ECO:0008006" key="6">
    <source>
        <dbReference type="Google" id="ProtNLM"/>
    </source>
</evidence>
<dbReference type="AlphaFoldDB" id="A0A2T9ZA96"/>
<dbReference type="GO" id="GO:0005634">
    <property type="term" value="C:nucleus"/>
    <property type="evidence" value="ECO:0007669"/>
    <property type="project" value="TreeGrafter"/>
</dbReference>
<gene>
    <name evidence="4" type="ORF">BB560_004064</name>
</gene>
<sequence>MSSLGPLPQKGSGLIEFDSAKLPSLDEQAKSQVQVKRNPEFFKFKKIKLSSSKAKNDSSLILTPPSLREFSSKFNTFESDHSLDSYPTLCGKPIPFYFYPGSKIPIFLPDEDQFKDFSSFIEAIKPLGSSAGLAKVIPPAPWRKELEAKISARNPPSNSNTLPETLQVTPESSPGCTDATHSSLESLSNVKEAQRLQTPSIAIFRNDDFPSFRPITQMFNSRKGVYHQFNVEYHKKRMPVSEFFYNSEQPGNCIPESKPAESPLKTPRLKQDKLPGNSSSSPKAHKNQPTKLNIKKRLLSDPSNGISVNYTTGVINLINQSESSDISSSPKKNSFLNEHPIVNYLMFNGLKNSNSGIDRETFEFYNEVERKYWKNLLFKSPMYGADVPGSLFPDPSEFPTWNIKNLKSELSKVNLSISGVTMPYLYIGAWKATFAWHVEDMDLYSINYIHFGAPKAWFSVSHDECARFERCAQAAFADEYKKCKQFLRHKSFHLSPNFLASVGIKVNRVVQKAGEFMITFPFGYHAGFNYGFNCAESTNFALKDWIDLGRRAEYCKCISDSVKIDVDAWFGPSQSMKYDQTPQLNHESLSKTKRQTSSIKSKPKKSPSKKSVKPNPALKLQNKLDLKNTMSCCGSLLSNADMFLTCVVCGIHVHSGVFSEDPQNQQSLNSCQNGYFKCESCKNPEKSRSCIFCEYSGGFLVQVHQKIDPNRRVSKRIKDQSKNELYGHLHCAQFCNQADIIFREIGSNSSHMRIDGSENSPESSAGNFPHESTDHFPGNQSLSEMLQPEETNQAEFHSKGIPFDSYVLLTDDPSLLQKSPRCQLCENSGIKVNSTYSKCSNLDCRNIVHPVCAVLAQNSLNDCLTNGSGDSLVVDDIPPKPIKCCESKVYDGLYLNWSKKGVVCKEHSTL</sequence>
<keyword evidence="5" id="KW-1185">Reference proteome</keyword>
<dbReference type="PANTHER" id="PTHR10694:SF7">
    <property type="entry name" value="[HISTONE H3]-TRIMETHYL-L-LYSINE(9) DEMETHYLASE"/>
    <property type="match status" value="1"/>
</dbReference>
<dbReference type="PROSITE" id="PS51184">
    <property type="entry name" value="JMJC"/>
    <property type="match status" value="1"/>
</dbReference>
<evidence type="ECO:0000256" key="1">
    <source>
        <dbReference type="SAM" id="MobiDB-lite"/>
    </source>
</evidence>
<feature type="region of interest" description="Disordered" evidence="1">
    <location>
        <begin position="579"/>
        <end position="615"/>
    </location>
</feature>
<dbReference type="PANTHER" id="PTHR10694">
    <property type="entry name" value="LYSINE-SPECIFIC DEMETHYLASE"/>
    <property type="match status" value="1"/>
</dbReference>
<evidence type="ECO:0000259" key="3">
    <source>
        <dbReference type="PROSITE" id="PS51184"/>
    </source>
</evidence>
<comment type="caution">
    <text evidence="4">The sequence shown here is derived from an EMBL/GenBank/DDBJ whole genome shotgun (WGS) entry which is preliminary data.</text>
</comment>
<organism evidence="4 5">
    <name type="scientific">Smittium megazygosporum</name>
    <dbReference type="NCBI Taxonomy" id="133381"/>
    <lineage>
        <taxon>Eukaryota</taxon>
        <taxon>Fungi</taxon>
        <taxon>Fungi incertae sedis</taxon>
        <taxon>Zoopagomycota</taxon>
        <taxon>Kickxellomycotina</taxon>
        <taxon>Harpellomycetes</taxon>
        <taxon>Harpellales</taxon>
        <taxon>Legeriomycetaceae</taxon>
        <taxon>Smittium</taxon>
    </lineage>
</organism>
<protein>
    <recommendedName>
        <fullName evidence="6">[Histone H3]-trimethyl-L-lysine(9) demethylase</fullName>
    </recommendedName>
</protein>
<feature type="compositionally biased region" description="Basic residues" evidence="1">
    <location>
        <begin position="283"/>
        <end position="293"/>
    </location>
</feature>
<name>A0A2T9ZA96_9FUNG</name>
<proteinExistence type="predicted"/>
<dbReference type="SMART" id="SM00558">
    <property type="entry name" value="JmjC"/>
    <property type="match status" value="1"/>
</dbReference>
<feature type="compositionally biased region" description="Basic residues" evidence="1">
    <location>
        <begin position="601"/>
        <end position="612"/>
    </location>
</feature>
<accession>A0A2T9ZA96</accession>
<dbReference type="Pfam" id="PF02375">
    <property type="entry name" value="JmjN"/>
    <property type="match status" value="1"/>
</dbReference>
<feature type="domain" description="JmjN" evidence="2">
    <location>
        <begin position="104"/>
        <end position="145"/>
    </location>
</feature>
<dbReference type="GO" id="GO:0032454">
    <property type="term" value="F:histone H3K9 demethylase activity"/>
    <property type="evidence" value="ECO:0007669"/>
    <property type="project" value="TreeGrafter"/>
</dbReference>
<feature type="compositionally biased region" description="Polar residues" evidence="1">
    <location>
        <begin position="751"/>
        <end position="766"/>
    </location>
</feature>
<dbReference type="InterPro" id="IPR003349">
    <property type="entry name" value="JmjN"/>
</dbReference>